<feature type="compositionally biased region" description="Acidic residues" evidence="1">
    <location>
        <begin position="33"/>
        <end position="48"/>
    </location>
</feature>
<evidence type="ECO:0000313" key="2">
    <source>
        <dbReference type="EMBL" id="KAE9156924.1"/>
    </source>
</evidence>
<feature type="region of interest" description="Disordered" evidence="1">
    <location>
        <begin position="1"/>
        <end position="69"/>
    </location>
</feature>
<evidence type="ECO:0000313" key="4">
    <source>
        <dbReference type="Proteomes" id="UP000433483"/>
    </source>
</evidence>
<dbReference type="EMBL" id="QXGD01008712">
    <property type="protein sequence ID" value="KAE9158836.1"/>
    <property type="molecule type" value="Genomic_DNA"/>
</dbReference>
<sequence>MDALNTVGEPPASADPPERGDDVPDNLGAPVDDVVDEAPEDGDADDGPPFDNEGQTASSPVDVFGLDPERFKEEQRRTPWIQALIAFLESGALALDAQLRVKVLQMVPRYEVRNAFLWFPSPSSKPPSTTVIRTYSRLT</sequence>
<evidence type="ECO:0000313" key="3">
    <source>
        <dbReference type="EMBL" id="KAE9158836.1"/>
    </source>
</evidence>
<dbReference type="Proteomes" id="UP000433483">
    <property type="component" value="Unassembled WGS sequence"/>
</dbReference>
<dbReference type="AlphaFoldDB" id="A0A6A3UYY1"/>
<gene>
    <name evidence="3" type="ORF">PF002_g33007</name>
    <name evidence="2" type="ORF">PF005_g33031</name>
</gene>
<proteinExistence type="predicted"/>
<name>A0A6A3UYY1_9STRA</name>
<evidence type="ECO:0000313" key="5">
    <source>
        <dbReference type="Proteomes" id="UP000440367"/>
    </source>
</evidence>
<dbReference type="EMBL" id="QXGB01009451">
    <property type="protein sequence ID" value="KAE9156924.1"/>
    <property type="molecule type" value="Genomic_DNA"/>
</dbReference>
<organism evidence="2 4">
    <name type="scientific">Phytophthora fragariae</name>
    <dbReference type="NCBI Taxonomy" id="53985"/>
    <lineage>
        <taxon>Eukaryota</taxon>
        <taxon>Sar</taxon>
        <taxon>Stramenopiles</taxon>
        <taxon>Oomycota</taxon>
        <taxon>Peronosporomycetes</taxon>
        <taxon>Peronosporales</taxon>
        <taxon>Peronosporaceae</taxon>
        <taxon>Phytophthora</taxon>
    </lineage>
</organism>
<protein>
    <submittedName>
        <fullName evidence="2">Uncharacterized protein</fullName>
    </submittedName>
</protein>
<comment type="caution">
    <text evidence="2">The sequence shown here is derived from an EMBL/GenBank/DDBJ whole genome shotgun (WGS) entry which is preliminary data.</text>
</comment>
<reference evidence="4 5" key="1">
    <citation type="submission" date="2018-08" db="EMBL/GenBank/DDBJ databases">
        <title>Genomic investigation of the strawberry pathogen Phytophthora fragariae indicates pathogenicity is determined by transcriptional variation in three key races.</title>
        <authorList>
            <person name="Adams T.M."/>
            <person name="Armitage A.D."/>
            <person name="Sobczyk M.K."/>
            <person name="Bates H.J."/>
            <person name="Dunwell J.M."/>
            <person name="Nellist C.F."/>
            <person name="Harrison R.J."/>
        </authorList>
    </citation>
    <scope>NUCLEOTIDE SEQUENCE [LARGE SCALE GENOMIC DNA]</scope>
    <source>
        <strain evidence="3 5">BC-1</strain>
        <strain evidence="2 4">NOV-27</strain>
    </source>
</reference>
<evidence type="ECO:0000256" key="1">
    <source>
        <dbReference type="SAM" id="MobiDB-lite"/>
    </source>
</evidence>
<keyword evidence="4" id="KW-1185">Reference proteome</keyword>
<accession>A0A6A3UYY1</accession>
<dbReference type="OrthoDB" id="127920at2759"/>
<dbReference type="Proteomes" id="UP000440367">
    <property type="component" value="Unassembled WGS sequence"/>
</dbReference>